<reference evidence="6" key="1">
    <citation type="submission" date="2020-02" db="EMBL/GenBank/DDBJ databases">
        <authorList>
            <person name="Meier V. D."/>
        </authorList>
    </citation>
    <scope>NUCLEOTIDE SEQUENCE</scope>
    <source>
        <strain evidence="6">AVDCRST_MAG64</strain>
    </source>
</reference>
<keyword evidence="3" id="KW-0378">Hydrolase</keyword>
<sequence>GGSDENPTTMPSAADACWLVHSSDGYVGWVDESALRFVDAPAFAERLRSHTSATAKAQVERAVAHARSMAGTPYLWGGKTKQGIDCSGLTQTAYAAAGVRLPRDADMQSAAGRLVATRWFRDGLLPGDLLFFVHPRRGHVHHVAMYLGDGRYIESGGPGVRVRNLLDKTAADYDAKADASFGWARRVVE</sequence>
<evidence type="ECO:0000256" key="2">
    <source>
        <dbReference type="ARBA" id="ARBA00022670"/>
    </source>
</evidence>
<evidence type="ECO:0000259" key="5">
    <source>
        <dbReference type="PROSITE" id="PS51935"/>
    </source>
</evidence>
<dbReference type="AlphaFoldDB" id="A0A6J4PVU8"/>
<dbReference type="PROSITE" id="PS51935">
    <property type="entry name" value="NLPC_P60"/>
    <property type="match status" value="1"/>
</dbReference>
<keyword evidence="2" id="KW-0645">Protease</keyword>
<evidence type="ECO:0000256" key="3">
    <source>
        <dbReference type="ARBA" id="ARBA00022801"/>
    </source>
</evidence>
<dbReference type="InterPro" id="IPR038765">
    <property type="entry name" value="Papain-like_cys_pep_sf"/>
</dbReference>
<feature type="domain" description="NlpC/P60" evidence="5">
    <location>
        <begin position="56"/>
        <end position="188"/>
    </location>
</feature>
<dbReference type="Gene3D" id="3.90.1720.10">
    <property type="entry name" value="endopeptidase domain like (from Nostoc punctiforme)"/>
    <property type="match status" value="1"/>
</dbReference>
<gene>
    <name evidence="6" type="ORF">AVDCRST_MAG64-3035</name>
</gene>
<dbReference type="PANTHER" id="PTHR47053">
    <property type="entry name" value="MUREIN DD-ENDOPEPTIDASE MEPH-RELATED"/>
    <property type="match status" value="1"/>
</dbReference>
<dbReference type="InterPro" id="IPR051202">
    <property type="entry name" value="Peptidase_C40"/>
</dbReference>
<dbReference type="GO" id="GO:0008234">
    <property type="term" value="F:cysteine-type peptidase activity"/>
    <property type="evidence" value="ECO:0007669"/>
    <property type="project" value="UniProtKB-KW"/>
</dbReference>
<dbReference type="EMBL" id="CADCUQ010000696">
    <property type="protein sequence ID" value="CAA9423560.1"/>
    <property type="molecule type" value="Genomic_DNA"/>
</dbReference>
<evidence type="ECO:0000256" key="4">
    <source>
        <dbReference type="ARBA" id="ARBA00022807"/>
    </source>
</evidence>
<feature type="non-terminal residue" evidence="6">
    <location>
        <position position="1"/>
    </location>
</feature>
<keyword evidence="4" id="KW-0788">Thiol protease</keyword>
<proteinExistence type="inferred from homology"/>
<evidence type="ECO:0000313" key="6">
    <source>
        <dbReference type="EMBL" id="CAA9423560.1"/>
    </source>
</evidence>
<dbReference type="Pfam" id="PF00877">
    <property type="entry name" value="NLPC_P60"/>
    <property type="match status" value="1"/>
</dbReference>
<evidence type="ECO:0000256" key="1">
    <source>
        <dbReference type="ARBA" id="ARBA00007074"/>
    </source>
</evidence>
<dbReference type="InterPro" id="IPR000064">
    <property type="entry name" value="NLP_P60_dom"/>
</dbReference>
<dbReference type="PANTHER" id="PTHR47053:SF1">
    <property type="entry name" value="MUREIN DD-ENDOPEPTIDASE MEPH-RELATED"/>
    <property type="match status" value="1"/>
</dbReference>
<organism evidence="6">
    <name type="scientific">uncultured Phycisphaerae bacterium</name>
    <dbReference type="NCBI Taxonomy" id="904963"/>
    <lineage>
        <taxon>Bacteria</taxon>
        <taxon>Pseudomonadati</taxon>
        <taxon>Planctomycetota</taxon>
        <taxon>Phycisphaerae</taxon>
        <taxon>environmental samples</taxon>
    </lineage>
</organism>
<dbReference type="GO" id="GO:0006508">
    <property type="term" value="P:proteolysis"/>
    <property type="evidence" value="ECO:0007669"/>
    <property type="project" value="UniProtKB-KW"/>
</dbReference>
<accession>A0A6J4PVU8</accession>
<name>A0A6J4PVU8_9BACT</name>
<protein>
    <recommendedName>
        <fullName evidence="5">NlpC/P60 domain-containing protein</fullName>
    </recommendedName>
</protein>
<dbReference type="SUPFAM" id="SSF54001">
    <property type="entry name" value="Cysteine proteinases"/>
    <property type="match status" value="1"/>
</dbReference>
<comment type="similarity">
    <text evidence="1">Belongs to the peptidase C40 family.</text>
</comment>